<reference evidence="7 8" key="1">
    <citation type="journal article" date="2011" name="J. Bacteriol.">
        <title>Genome sequence of the 1,4-dioxane-degrading Pseudonocardia dioxanivorans strain CB1190.</title>
        <authorList>
            <person name="Sales C.M."/>
            <person name="Mahendra S."/>
            <person name="Grostern A."/>
            <person name="Parales R.E."/>
            <person name="Goodwin L.A."/>
            <person name="Woyke T."/>
            <person name="Nolan M."/>
            <person name="Lapidus A."/>
            <person name="Chertkov O."/>
            <person name="Ovchinnikova G."/>
            <person name="Sczyrba A."/>
            <person name="Alvarez-Cohen L."/>
        </authorList>
    </citation>
    <scope>NUCLEOTIDE SEQUENCE [LARGE SCALE GENOMIC DNA]</scope>
    <source>
        <strain evidence="8">ATCC 55486 / DSM 44775 / JCM 13855 / CB1190</strain>
    </source>
</reference>
<dbReference type="Proteomes" id="UP000007809">
    <property type="component" value="Chromosome"/>
</dbReference>
<evidence type="ECO:0000256" key="1">
    <source>
        <dbReference type="ARBA" id="ARBA00009054"/>
    </source>
</evidence>
<evidence type="ECO:0000256" key="2">
    <source>
        <dbReference type="ARBA" id="ARBA00023186"/>
    </source>
</evidence>
<keyword evidence="3" id="KW-0963">Cytoplasm</keyword>
<comment type="function">
    <text evidence="3 4">Participates actively in the response to hyperosmotic and heat shock by preventing the aggregation of stress-denatured proteins, in association with DnaK and GrpE. It is the nucleotide exchange factor for DnaK and may function as a thermosensor. Unfolded proteins bind initially to DnaJ; upon interaction with the DnaJ-bound protein, DnaK hydrolyzes its bound ATP, resulting in the formation of a stable complex. GrpE releases ADP from DnaK; ATP binding to DnaK triggers the release of the substrate protein, thus completing the reaction cycle. Several rounds of ATP-dependent interactions between DnaJ, DnaK and GrpE are required for fully efficient folding.</text>
</comment>
<evidence type="ECO:0000313" key="8">
    <source>
        <dbReference type="Proteomes" id="UP000007809"/>
    </source>
</evidence>
<dbReference type="GO" id="GO:0051082">
    <property type="term" value="F:unfolded protein binding"/>
    <property type="evidence" value="ECO:0007669"/>
    <property type="project" value="TreeGrafter"/>
</dbReference>
<keyword evidence="8" id="KW-1185">Reference proteome</keyword>
<dbReference type="PRINTS" id="PR00773">
    <property type="entry name" value="GRPEPROTEIN"/>
</dbReference>
<dbReference type="EMBL" id="CP002593">
    <property type="protein sequence ID" value="AEA25665.1"/>
    <property type="molecule type" value="Genomic_DNA"/>
</dbReference>
<organism evidence="7 8">
    <name type="scientific">Pseudonocardia dioxanivorans (strain ATCC 55486 / DSM 44775 / JCM 13855 / CB1190)</name>
    <dbReference type="NCBI Taxonomy" id="675635"/>
    <lineage>
        <taxon>Bacteria</taxon>
        <taxon>Bacillati</taxon>
        <taxon>Actinomycetota</taxon>
        <taxon>Actinomycetes</taxon>
        <taxon>Pseudonocardiales</taxon>
        <taxon>Pseudonocardiaceae</taxon>
        <taxon>Pseudonocardia</taxon>
    </lineage>
</organism>
<proteinExistence type="inferred from homology"/>
<protein>
    <recommendedName>
        <fullName evidence="3 4">Protein GrpE</fullName>
    </recommendedName>
    <alternativeName>
        <fullName evidence="3">HSP-70 cofactor</fullName>
    </alternativeName>
</protein>
<dbReference type="GO" id="GO:0006457">
    <property type="term" value="P:protein folding"/>
    <property type="evidence" value="ECO:0007669"/>
    <property type="project" value="InterPro"/>
</dbReference>
<evidence type="ECO:0000256" key="6">
    <source>
        <dbReference type="SAM" id="MobiDB-lite"/>
    </source>
</evidence>
<dbReference type="eggNOG" id="COG0576">
    <property type="taxonomic scope" value="Bacteria"/>
</dbReference>
<feature type="compositionally biased region" description="Low complexity" evidence="6">
    <location>
        <begin position="34"/>
        <end position="44"/>
    </location>
</feature>
<dbReference type="GO" id="GO:0000774">
    <property type="term" value="F:adenyl-nucleotide exchange factor activity"/>
    <property type="evidence" value="ECO:0007669"/>
    <property type="project" value="InterPro"/>
</dbReference>
<evidence type="ECO:0000256" key="4">
    <source>
        <dbReference type="RuleBase" id="RU000639"/>
    </source>
</evidence>
<keyword evidence="3 4" id="KW-0346">Stress response</keyword>
<feature type="compositionally biased region" description="Basic and acidic residues" evidence="6">
    <location>
        <begin position="23"/>
        <end position="33"/>
    </location>
</feature>
<evidence type="ECO:0000313" key="7">
    <source>
        <dbReference type="EMBL" id="AEA25665.1"/>
    </source>
</evidence>
<dbReference type="GO" id="GO:0042803">
    <property type="term" value="F:protein homodimerization activity"/>
    <property type="evidence" value="ECO:0007669"/>
    <property type="project" value="InterPro"/>
</dbReference>
<dbReference type="PROSITE" id="PS01071">
    <property type="entry name" value="GRPE"/>
    <property type="match status" value="1"/>
</dbReference>
<dbReference type="GO" id="GO:0005737">
    <property type="term" value="C:cytoplasm"/>
    <property type="evidence" value="ECO:0007669"/>
    <property type="project" value="UniProtKB-SubCell"/>
</dbReference>
<dbReference type="HOGENOM" id="CLU_057217_0_2_11"/>
<dbReference type="PANTHER" id="PTHR21237:SF23">
    <property type="entry name" value="GRPE PROTEIN HOMOLOG, MITOCHONDRIAL"/>
    <property type="match status" value="1"/>
</dbReference>
<name>F4CZD4_PSEUX</name>
<sequence length="218" mass="23056">MSEPTAEESSGRSGGRSGAAEPQRPRQPPERNGADVGDPPAGAAMTEERVTAPAGRMAPREPGDADAAPEPVGPTAAELEDRWRRTAADLENLRKRCAREIGRERMAEREVVATAFLPVLDSIDRALTHAGSDPRSIVEGVRALREQALAVMTGLGYSREDETGVPFDPARHEVVGVVEAGGEKARPGWVAEVVRPGYGSGERQLRPAAVTVVRAPGG</sequence>
<gene>
    <name evidence="3" type="primary">grpE</name>
    <name evidence="7" type="ordered locus">Psed_3484</name>
</gene>
<dbReference type="STRING" id="675635.Psed_3484"/>
<dbReference type="InterPro" id="IPR000740">
    <property type="entry name" value="GrpE"/>
</dbReference>
<feature type="region of interest" description="Disordered" evidence="6">
    <location>
        <begin position="1"/>
        <end position="83"/>
    </location>
</feature>
<dbReference type="HAMAP" id="MF_01151">
    <property type="entry name" value="GrpE"/>
    <property type="match status" value="1"/>
</dbReference>
<dbReference type="Gene3D" id="3.90.20.20">
    <property type="match status" value="1"/>
</dbReference>
<dbReference type="SUPFAM" id="SSF51064">
    <property type="entry name" value="Head domain of nucleotide exchange factor GrpE"/>
    <property type="match status" value="1"/>
</dbReference>
<evidence type="ECO:0000256" key="5">
    <source>
        <dbReference type="RuleBase" id="RU004478"/>
    </source>
</evidence>
<dbReference type="InterPro" id="IPR013805">
    <property type="entry name" value="GrpE_CC"/>
</dbReference>
<dbReference type="KEGG" id="pdx:Psed_3484"/>
<dbReference type="PANTHER" id="PTHR21237">
    <property type="entry name" value="GRPE PROTEIN"/>
    <property type="match status" value="1"/>
</dbReference>
<accession>F4CZD4</accession>
<comment type="subcellular location">
    <subcellularLocation>
        <location evidence="3">Cytoplasm</location>
    </subcellularLocation>
</comment>
<dbReference type="SUPFAM" id="SSF58014">
    <property type="entry name" value="Coiled-coil domain of nucleotide exchange factor GrpE"/>
    <property type="match status" value="1"/>
</dbReference>
<dbReference type="CDD" id="cd00446">
    <property type="entry name" value="GrpE"/>
    <property type="match status" value="1"/>
</dbReference>
<dbReference type="GO" id="GO:0051087">
    <property type="term" value="F:protein-folding chaperone binding"/>
    <property type="evidence" value="ECO:0007669"/>
    <property type="project" value="InterPro"/>
</dbReference>
<dbReference type="AlphaFoldDB" id="F4CZD4"/>
<keyword evidence="2 3" id="KW-0143">Chaperone</keyword>
<comment type="subunit">
    <text evidence="3">Homodimer.</text>
</comment>
<dbReference type="Gene3D" id="2.30.22.10">
    <property type="entry name" value="Head domain of nucleotide exchange factor GrpE"/>
    <property type="match status" value="1"/>
</dbReference>
<dbReference type="Pfam" id="PF01025">
    <property type="entry name" value="GrpE"/>
    <property type="match status" value="1"/>
</dbReference>
<comment type="similarity">
    <text evidence="1 3 5">Belongs to the GrpE family.</text>
</comment>
<evidence type="ECO:0000256" key="3">
    <source>
        <dbReference type="HAMAP-Rule" id="MF_01151"/>
    </source>
</evidence>
<dbReference type="InterPro" id="IPR009012">
    <property type="entry name" value="GrpE_head"/>
</dbReference>